<comment type="caution">
    <text evidence="14">The sequence shown here is derived from an EMBL/GenBank/DDBJ whole genome shotgun (WGS) entry which is preliminary data.</text>
</comment>
<evidence type="ECO:0000256" key="3">
    <source>
        <dbReference type="ARBA" id="ARBA00022670"/>
    </source>
</evidence>
<dbReference type="EMBL" id="CAJZBQ010000018">
    <property type="protein sequence ID" value="CAG9317580.1"/>
    <property type="molecule type" value="Genomic_DNA"/>
</dbReference>
<evidence type="ECO:0000256" key="8">
    <source>
        <dbReference type="RuleBase" id="RU004447"/>
    </source>
</evidence>
<keyword evidence="6" id="KW-0862">Zinc</keyword>
<dbReference type="FunFam" id="3.30.830.10:FF:000005">
    <property type="entry name" value="nardilysin isoform X1"/>
    <property type="match status" value="1"/>
</dbReference>
<evidence type="ECO:0000256" key="9">
    <source>
        <dbReference type="SAM" id="Coils"/>
    </source>
</evidence>
<feature type="domain" description="Peptidase M16 middle/third" evidence="12">
    <location>
        <begin position="369"/>
        <end position="644"/>
    </location>
</feature>
<feature type="domain" description="Coenzyme PQQ synthesis protein F-like C-terminal lobe" evidence="13">
    <location>
        <begin position="746"/>
        <end position="841"/>
    </location>
</feature>
<dbReference type="InterPro" id="IPR001431">
    <property type="entry name" value="Pept_M16_Zn_BS"/>
</dbReference>
<evidence type="ECO:0000313" key="15">
    <source>
        <dbReference type="Proteomes" id="UP001162131"/>
    </source>
</evidence>
<evidence type="ECO:0000259" key="11">
    <source>
        <dbReference type="Pfam" id="PF05193"/>
    </source>
</evidence>
<protein>
    <recommendedName>
        <fullName evidence="16">Insulin-degrading enzyme</fullName>
    </recommendedName>
</protein>
<dbReference type="InterPro" id="IPR032632">
    <property type="entry name" value="Peptidase_M16_M"/>
</dbReference>
<gene>
    <name evidence="14" type="ORF">BSTOLATCC_MIC18824</name>
</gene>
<evidence type="ECO:0000256" key="4">
    <source>
        <dbReference type="ARBA" id="ARBA00022723"/>
    </source>
</evidence>
<dbReference type="GO" id="GO:0005737">
    <property type="term" value="C:cytoplasm"/>
    <property type="evidence" value="ECO:0007669"/>
    <property type="project" value="UniProtKB-ARBA"/>
</dbReference>
<evidence type="ECO:0000256" key="2">
    <source>
        <dbReference type="ARBA" id="ARBA00007261"/>
    </source>
</evidence>
<dbReference type="FunFam" id="3.30.830.10:FF:000012">
    <property type="entry name" value="Protease 3"/>
    <property type="match status" value="1"/>
</dbReference>
<comment type="similarity">
    <text evidence="2 8">Belongs to the peptidase M16 family.</text>
</comment>
<feature type="domain" description="Peptidase M16 N-terminal" evidence="10">
    <location>
        <begin position="28"/>
        <end position="149"/>
    </location>
</feature>
<name>A0AAU9IVR1_9CILI</name>
<organism evidence="14 15">
    <name type="scientific">Blepharisma stoltei</name>
    <dbReference type="NCBI Taxonomy" id="1481888"/>
    <lineage>
        <taxon>Eukaryota</taxon>
        <taxon>Sar</taxon>
        <taxon>Alveolata</taxon>
        <taxon>Ciliophora</taxon>
        <taxon>Postciliodesmatophora</taxon>
        <taxon>Heterotrichea</taxon>
        <taxon>Heterotrichida</taxon>
        <taxon>Blepharismidae</taxon>
        <taxon>Blepharisma</taxon>
    </lineage>
</organism>
<keyword evidence="5" id="KW-0378">Hydrolase</keyword>
<evidence type="ECO:0008006" key="16">
    <source>
        <dbReference type="Google" id="ProtNLM"/>
    </source>
</evidence>
<evidence type="ECO:0000256" key="5">
    <source>
        <dbReference type="ARBA" id="ARBA00022801"/>
    </source>
</evidence>
<keyword evidence="15" id="KW-1185">Reference proteome</keyword>
<keyword evidence="4" id="KW-0479">Metal-binding</keyword>
<evidence type="ECO:0000313" key="14">
    <source>
        <dbReference type="EMBL" id="CAG9317580.1"/>
    </source>
</evidence>
<dbReference type="InterPro" id="IPR007863">
    <property type="entry name" value="Peptidase_M16_C"/>
</dbReference>
<evidence type="ECO:0000259" key="12">
    <source>
        <dbReference type="Pfam" id="PF16187"/>
    </source>
</evidence>
<comment type="cofactor">
    <cofactor evidence="1">
        <name>Zn(2+)</name>
        <dbReference type="ChEBI" id="CHEBI:29105"/>
    </cofactor>
</comment>
<evidence type="ECO:0000256" key="1">
    <source>
        <dbReference type="ARBA" id="ARBA00001947"/>
    </source>
</evidence>
<dbReference type="Pfam" id="PF16187">
    <property type="entry name" value="Peptidase_M16_M"/>
    <property type="match status" value="1"/>
</dbReference>
<dbReference type="Pfam" id="PF00675">
    <property type="entry name" value="Peptidase_M16"/>
    <property type="match status" value="1"/>
</dbReference>
<dbReference type="Pfam" id="PF22456">
    <property type="entry name" value="PqqF-like_C_4"/>
    <property type="match status" value="1"/>
</dbReference>
<dbReference type="PANTHER" id="PTHR43690">
    <property type="entry name" value="NARDILYSIN"/>
    <property type="match status" value="1"/>
</dbReference>
<dbReference type="InterPro" id="IPR054734">
    <property type="entry name" value="PqqF-like_C_4"/>
</dbReference>
<evidence type="ECO:0000256" key="6">
    <source>
        <dbReference type="ARBA" id="ARBA00022833"/>
    </source>
</evidence>
<dbReference type="PANTHER" id="PTHR43690:SF18">
    <property type="entry name" value="INSULIN-DEGRADING ENZYME-RELATED"/>
    <property type="match status" value="1"/>
</dbReference>
<dbReference type="AlphaFoldDB" id="A0AAU9IVR1"/>
<dbReference type="InterPro" id="IPR011765">
    <property type="entry name" value="Pept_M16_N"/>
</dbReference>
<proteinExistence type="inferred from homology"/>
<feature type="domain" description="Peptidase M16 C-terminal" evidence="11">
    <location>
        <begin position="184"/>
        <end position="350"/>
    </location>
</feature>
<evidence type="ECO:0000256" key="7">
    <source>
        <dbReference type="ARBA" id="ARBA00023049"/>
    </source>
</evidence>
<evidence type="ECO:0000259" key="13">
    <source>
        <dbReference type="Pfam" id="PF22456"/>
    </source>
</evidence>
<dbReference type="GO" id="GO:0004222">
    <property type="term" value="F:metalloendopeptidase activity"/>
    <property type="evidence" value="ECO:0007669"/>
    <property type="project" value="InterPro"/>
</dbReference>
<keyword evidence="7" id="KW-0482">Metalloprotease</keyword>
<dbReference type="InterPro" id="IPR050626">
    <property type="entry name" value="Peptidase_M16"/>
</dbReference>
<keyword evidence="3" id="KW-0645">Protease</keyword>
<dbReference type="GO" id="GO:0046872">
    <property type="term" value="F:metal ion binding"/>
    <property type="evidence" value="ECO:0007669"/>
    <property type="project" value="UniProtKB-KW"/>
</dbReference>
<dbReference type="GO" id="GO:0006508">
    <property type="term" value="P:proteolysis"/>
    <property type="evidence" value="ECO:0007669"/>
    <property type="project" value="UniProtKB-KW"/>
</dbReference>
<accession>A0AAU9IVR1</accession>
<dbReference type="Gene3D" id="3.30.830.10">
    <property type="entry name" value="Metalloenzyme, LuxS/M16 peptidase-like"/>
    <property type="match status" value="4"/>
</dbReference>
<dbReference type="Pfam" id="PF05193">
    <property type="entry name" value="Peptidase_M16_C"/>
    <property type="match status" value="1"/>
</dbReference>
<sequence length="923" mass="107007">MVRKPTRDPREYKHITLPNQLQAILISEPESEGQAACSLTVGVGSLSDPQDLQGLAHFLEHMCFLGTEKYPDEKSFSQFISQHGGYCNAETKWGSTSFLFEVDPEELEEALDRFAQFFISPLIKEESSSREIQAIEAEFNEVIQNDAVRRESLFGFSLNSQHKINSFSWGNIRSLAQKPNLHQETLNFHSQFYSANIMTLCVYSPGIDMETLESWVSAKFAEIPNKNISPLYTDLGIPSVENNNKYFCIVPVKDIKTIDITWMVPPFWSYYTSRPDCYLESLLGHESKGSILYFLKQNGLATGLSAGPFMEHTRSWFSLGIQVKLTKKGLEQIWAVINAIFTYINLLKSSKTPCMYFYNELKQMQELEFEYFERMEPVDYCSKISDALQHFPADRVLTAGIYDLIEELSSDAINHMLEYINFERARIDITSNFYENEANMVETWFGTKYCIKDLPEIPNSPEIAEKLYYPAANEFIPTNFNLVKLEEPKPVKVYNSDMVEAWYNTDISYRDSRANAFIALFIPNFRSTALRSVTVDVIAEVLQNDINDEFGYQASYAGFNISIDALDNCFEIKVNGFADKLEALIEKIMEYIYTSYPNENSIRLIIERLIQKYKNANIDPKAHSRNARLVFLQHQQYLEEHKLEVIQQLATSEITCNLAHVKVLIYMTGNIPKSDVSDLSEFTEGLLFAAEGKRVKNFSPRTVMLLRDQILEWKLNAVDPANGCSVIEIYYQFGTATIEERAMASLLEQILDEDAFDELRTNQQLGYYVAVSSRMTRGMSGFLIKLCSTEYNPDYLMEKINEFLRESKEDLSENFKEHKKAVISKKKEPFHSLNDKSEYFWQEILQRNFEFDRREKEIEFLKKLKIEDFNNWLTVHKFIDRAFVVKVYASKWGEVRDEYSEQLKTDPDTFRSRYPCYSWLPIN</sequence>
<dbReference type="InterPro" id="IPR011249">
    <property type="entry name" value="Metalloenz_LuxS/M16"/>
</dbReference>
<dbReference type="SUPFAM" id="SSF63411">
    <property type="entry name" value="LuxS/MPP-like metallohydrolase"/>
    <property type="match status" value="4"/>
</dbReference>
<feature type="coiled-coil region" evidence="9">
    <location>
        <begin position="801"/>
        <end position="828"/>
    </location>
</feature>
<dbReference type="PROSITE" id="PS00143">
    <property type="entry name" value="INSULINASE"/>
    <property type="match status" value="1"/>
</dbReference>
<reference evidence="14" key="1">
    <citation type="submission" date="2021-09" db="EMBL/GenBank/DDBJ databases">
        <authorList>
            <consortium name="AG Swart"/>
            <person name="Singh M."/>
            <person name="Singh A."/>
            <person name="Seah K."/>
            <person name="Emmerich C."/>
        </authorList>
    </citation>
    <scope>NUCLEOTIDE SEQUENCE</scope>
    <source>
        <strain evidence="14">ATCC30299</strain>
    </source>
</reference>
<dbReference type="Proteomes" id="UP001162131">
    <property type="component" value="Unassembled WGS sequence"/>
</dbReference>
<evidence type="ECO:0000259" key="10">
    <source>
        <dbReference type="Pfam" id="PF00675"/>
    </source>
</evidence>
<keyword evidence="9" id="KW-0175">Coiled coil</keyword>